<evidence type="ECO:0000313" key="6">
    <source>
        <dbReference type="EMBL" id="QOY87018.1"/>
    </source>
</evidence>
<dbReference type="SUPFAM" id="SSF51569">
    <property type="entry name" value="Aldolase"/>
    <property type="match status" value="1"/>
</dbReference>
<keyword evidence="1 3" id="KW-0456">Lyase</keyword>
<dbReference type="PIRSF" id="PIRSF001365">
    <property type="entry name" value="DHDPS"/>
    <property type="match status" value="1"/>
</dbReference>
<evidence type="ECO:0000256" key="1">
    <source>
        <dbReference type="ARBA" id="ARBA00023239"/>
    </source>
</evidence>
<name>A0A7S7NNR9_PALFE</name>
<dbReference type="InterPro" id="IPR020625">
    <property type="entry name" value="Schiff_base-form_aldolases_AS"/>
</dbReference>
<dbReference type="PANTHER" id="PTHR42849:SF1">
    <property type="entry name" value="N-ACETYLNEURAMINATE LYASE"/>
    <property type="match status" value="1"/>
</dbReference>
<protein>
    <submittedName>
        <fullName evidence="6">Dihydrodipicolinate synthase family protein</fullName>
    </submittedName>
</protein>
<dbReference type="PANTHER" id="PTHR42849">
    <property type="entry name" value="N-ACETYLNEURAMINATE LYASE"/>
    <property type="match status" value="1"/>
</dbReference>
<dbReference type="KEGG" id="pfer:IRI77_30260"/>
<dbReference type="Gene3D" id="3.20.20.70">
    <property type="entry name" value="Aldolase class I"/>
    <property type="match status" value="1"/>
</dbReference>
<evidence type="ECO:0000256" key="5">
    <source>
        <dbReference type="PIRSR" id="PIRSR001365-2"/>
    </source>
</evidence>
<dbReference type="GO" id="GO:0005829">
    <property type="term" value="C:cytosol"/>
    <property type="evidence" value="ECO:0007669"/>
    <property type="project" value="TreeGrafter"/>
</dbReference>
<feature type="active site" description="Proton donor/acceptor" evidence="4">
    <location>
        <position position="136"/>
    </location>
</feature>
<reference evidence="6 7" key="1">
    <citation type="submission" date="2020-10" db="EMBL/GenBank/DDBJ databases">
        <title>Complete genome sequence of Paludibaculum fermentans P105T, a facultatively anaerobic acidobacterium capable of dissimilatory Fe(III) reduction.</title>
        <authorList>
            <person name="Dedysh S.N."/>
            <person name="Beletsky A.V."/>
            <person name="Kulichevskaya I.S."/>
            <person name="Mardanov A.V."/>
            <person name="Ravin N.V."/>
        </authorList>
    </citation>
    <scope>NUCLEOTIDE SEQUENCE [LARGE SCALE GENOMIC DNA]</scope>
    <source>
        <strain evidence="6 7">P105</strain>
    </source>
</reference>
<evidence type="ECO:0000313" key="7">
    <source>
        <dbReference type="Proteomes" id="UP000593892"/>
    </source>
</evidence>
<proteinExistence type="inferred from homology"/>
<dbReference type="PROSITE" id="PS00666">
    <property type="entry name" value="DHDPS_2"/>
    <property type="match status" value="1"/>
</dbReference>
<gene>
    <name evidence="6" type="ORF">IRI77_30260</name>
</gene>
<evidence type="ECO:0000256" key="3">
    <source>
        <dbReference type="PIRNR" id="PIRNR001365"/>
    </source>
</evidence>
<dbReference type="Proteomes" id="UP000593892">
    <property type="component" value="Chromosome"/>
</dbReference>
<dbReference type="InterPro" id="IPR002220">
    <property type="entry name" value="DapA-like"/>
</dbReference>
<dbReference type="PROSITE" id="PS00665">
    <property type="entry name" value="DHDPS_1"/>
    <property type="match status" value="1"/>
</dbReference>
<keyword evidence="2" id="KW-0704">Schiff base</keyword>
<sequence length="341" mass="37641">MEVKLKGVFTPTLVPVDEKGQINEAEMRRFLSWLIDKGVHGLYPNGSTGEFTRFTAEERQRIARITCEVAKGRVPVLAGAAEANIRETLKACETYAGYGARAVAIVSPFYYKLGPESLYAHFAEIAKNSPIDVTLYNIPMFASPIDVPTIQRLSEFERIIGIKDSTGDVAFMLRMIAAVRPNRPDFTFLTGWDVVLAPMLMIGADGGTNATSNVAPELMRKLYDLTVSGQWNDALKLQTTILELFDLMLYPFEFPDGFRAGAALRGFDFGQGRQPSTPKQDENKAALARTLRCMLADSGIVEPPAGGCAPRTGKSERDRITQIALEIVEQLEERGLICRKP</sequence>
<accession>A0A7S7NNR9</accession>
<organism evidence="6 7">
    <name type="scientific">Paludibaculum fermentans</name>
    <dbReference type="NCBI Taxonomy" id="1473598"/>
    <lineage>
        <taxon>Bacteria</taxon>
        <taxon>Pseudomonadati</taxon>
        <taxon>Acidobacteriota</taxon>
        <taxon>Terriglobia</taxon>
        <taxon>Bryobacterales</taxon>
        <taxon>Bryobacteraceae</taxon>
        <taxon>Paludibaculum</taxon>
    </lineage>
</organism>
<comment type="similarity">
    <text evidence="3">Belongs to the DapA family.</text>
</comment>
<dbReference type="RefSeq" id="WP_194448687.1">
    <property type="nucleotide sequence ID" value="NZ_CP063849.1"/>
</dbReference>
<dbReference type="InterPro" id="IPR020624">
    <property type="entry name" value="Schiff_base-form_aldolases_CS"/>
</dbReference>
<dbReference type="GO" id="GO:0019262">
    <property type="term" value="P:N-acetylneuraminate catabolic process"/>
    <property type="evidence" value="ECO:0007669"/>
    <property type="project" value="TreeGrafter"/>
</dbReference>
<keyword evidence="7" id="KW-1185">Reference proteome</keyword>
<evidence type="ECO:0000256" key="4">
    <source>
        <dbReference type="PIRSR" id="PIRSR001365-1"/>
    </source>
</evidence>
<evidence type="ECO:0000256" key="2">
    <source>
        <dbReference type="ARBA" id="ARBA00023270"/>
    </source>
</evidence>
<dbReference type="GO" id="GO:0008747">
    <property type="term" value="F:N-acetylneuraminate lyase activity"/>
    <property type="evidence" value="ECO:0007669"/>
    <property type="project" value="TreeGrafter"/>
</dbReference>
<feature type="active site" description="Schiff-base intermediate with substrate" evidence="4">
    <location>
        <position position="163"/>
    </location>
</feature>
<dbReference type="EMBL" id="CP063849">
    <property type="protein sequence ID" value="QOY87018.1"/>
    <property type="molecule type" value="Genomic_DNA"/>
</dbReference>
<dbReference type="CDD" id="cd00408">
    <property type="entry name" value="DHDPS-like"/>
    <property type="match status" value="1"/>
</dbReference>
<feature type="binding site" evidence="5">
    <location>
        <position position="48"/>
    </location>
    <ligand>
        <name>pyruvate</name>
        <dbReference type="ChEBI" id="CHEBI:15361"/>
    </ligand>
</feature>
<dbReference type="SMART" id="SM01130">
    <property type="entry name" value="DHDPS"/>
    <property type="match status" value="1"/>
</dbReference>
<dbReference type="PRINTS" id="PR00146">
    <property type="entry name" value="DHPICSNTHASE"/>
</dbReference>
<dbReference type="Pfam" id="PF00701">
    <property type="entry name" value="DHDPS"/>
    <property type="match status" value="1"/>
</dbReference>
<dbReference type="InterPro" id="IPR013785">
    <property type="entry name" value="Aldolase_TIM"/>
</dbReference>
<dbReference type="AlphaFoldDB" id="A0A7S7NNR9"/>